<dbReference type="AlphaFoldDB" id="A0A9P0FMZ4"/>
<evidence type="ECO:0000256" key="2">
    <source>
        <dbReference type="ARBA" id="ARBA00005988"/>
    </source>
</evidence>
<feature type="region of interest" description="Disordered" evidence="10">
    <location>
        <begin position="752"/>
        <end position="775"/>
    </location>
</feature>
<dbReference type="PROSITE" id="PS52035">
    <property type="entry name" value="PEPTIDASE_M14"/>
    <property type="match status" value="1"/>
</dbReference>
<evidence type="ECO:0000256" key="5">
    <source>
        <dbReference type="ARBA" id="ARBA00022723"/>
    </source>
</evidence>
<feature type="compositionally biased region" description="Basic residues" evidence="10">
    <location>
        <begin position="909"/>
        <end position="918"/>
    </location>
</feature>
<dbReference type="InterPro" id="IPR040626">
    <property type="entry name" value="Pepdidase_M14_N"/>
</dbReference>
<evidence type="ECO:0000256" key="9">
    <source>
        <dbReference type="PROSITE-ProRule" id="PRU01379"/>
    </source>
</evidence>
<comment type="similarity">
    <text evidence="2 9">Belongs to the peptidase M14 family.</text>
</comment>
<keyword evidence="3" id="KW-0121">Carboxypeptidase</keyword>
<gene>
    <name evidence="12" type="ORF">MELIAE_LOCUS10405</name>
</gene>
<evidence type="ECO:0000256" key="1">
    <source>
        <dbReference type="ARBA" id="ARBA00001947"/>
    </source>
</evidence>
<evidence type="ECO:0000256" key="6">
    <source>
        <dbReference type="ARBA" id="ARBA00022801"/>
    </source>
</evidence>
<proteinExistence type="inferred from homology"/>
<dbReference type="GO" id="GO:0008270">
    <property type="term" value="F:zinc ion binding"/>
    <property type="evidence" value="ECO:0007669"/>
    <property type="project" value="InterPro"/>
</dbReference>
<feature type="compositionally biased region" description="Basic residues" evidence="10">
    <location>
        <begin position="697"/>
        <end position="713"/>
    </location>
</feature>
<feature type="region of interest" description="Disordered" evidence="10">
    <location>
        <begin position="680"/>
        <end position="732"/>
    </location>
</feature>
<dbReference type="Gene3D" id="2.60.40.3120">
    <property type="match status" value="1"/>
</dbReference>
<protein>
    <recommendedName>
        <fullName evidence="11">Peptidase M14 domain-containing protein</fullName>
    </recommendedName>
</protein>
<dbReference type="Proteomes" id="UP001154078">
    <property type="component" value="Chromosome 7"/>
</dbReference>
<dbReference type="PANTHER" id="PTHR12756:SF45">
    <property type="entry name" value="CYTOSOLIC CARBOXYPEPTIDASE NNA1"/>
    <property type="match status" value="1"/>
</dbReference>
<keyword evidence="7" id="KW-0862">Zinc</keyword>
<dbReference type="EMBL" id="OV121138">
    <property type="protein sequence ID" value="CAH0560684.1"/>
    <property type="molecule type" value="Genomic_DNA"/>
</dbReference>
<feature type="compositionally biased region" description="Basic and acidic residues" evidence="10">
    <location>
        <begin position="837"/>
        <end position="850"/>
    </location>
</feature>
<dbReference type="OrthoDB" id="10253041at2759"/>
<feature type="region of interest" description="Disordered" evidence="10">
    <location>
        <begin position="586"/>
        <end position="623"/>
    </location>
</feature>
<evidence type="ECO:0000256" key="4">
    <source>
        <dbReference type="ARBA" id="ARBA00022670"/>
    </source>
</evidence>
<dbReference type="FunFam" id="3.40.630.10:FF:000011">
    <property type="entry name" value="cytosolic carboxypeptidase 2 isoform X1"/>
    <property type="match status" value="1"/>
</dbReference>
<evidence type="ECO:0000256" key="8">
    <source>
        <dbReference type="ARBA" id="ARBA00023049"/>
    </source>
</evidence>
<dbReference type="GO" id="GO:0004181">
    <property type="term" value="F:metallocarboxypeptidase activity"/>
    <property type="evidence" value="ECO:0007669"/>
    <property type="project" value="InterPro"/>
</dbReference>
<feature type="compositionally biased region" description="Basic residues" evidence="10">
    <location>
        <begin position="826"/>
        <end position="836"/>
    </location>
</feature>
<evidence type="ECO:0000256" key="10">
    <source>
        <dbReference type="SAM" id="MobiDB-lite"/>
    </source>
</evidence>
<feature type="domain" description="Peptidase M14" evidence="11">
    <location>
        <begin position="291"/>
        <end position="561"/>
    </location>
</feature>
<dbReference type="Gene3D" id="3.40.630.10">
    <property type="entry name" value="Zn peptidases"/>
    <property type="match status" value="1"/>
</dbReference>
<dbReference type="SUPFAM" id="SSF53187">
    <property type="entry name" value="Zn-dependent exopeptidases"/>
    <property type="match status" value="1"/>
</dbReference>
<feature type="active site" description="Proton donor/acceptor" evidence="9">
    <location>
        <position position="525"/>
    </location>
</feature>
<feature type="compositionally biased region" description="Polar residues" evidence="10">
    <location>
        <begin position="878"/>
        <end position="899"/>
    </location>
</feature>
<keyword evidence="4" id="KW-0645">Protease</keyword>
<feature type="compositionally biased region" description="Basic and acidic residues" evidence="10">
    <location>
        <begin position="714"/>
        <end position="732"/>
    </location>
</feature>
<evidence type="ECO:0000256" key="3">
    <source>
        <dbReference type="ARBA" id="ARBA00022645"/>
    </source>
</evidence>
<dbReference type="InterPro" id="IPR050821">
    <property type="entry name" value="Cytosolic_carboxypeptidase"/>
</dbReference>
<evidence type="ECO:0000256" key="7">
    <source>
        <dbReference type="ARBA" id="ARBA00022833"/>
    </source>
</evidence>
<reference evidence="12" key="1">
    <citation type="submission" date="2021-12" db="EMBL/GenBank/DDBJ databases">
        <authorList>
            <person name="King R."/>
        </authorList>
    </citation>
    <scope>NUCLEOTIDE SEQUENCE</scope>
</reference>
<sequence>MSVENESDKKESHVKSLQASLFPLHFTNTASFFSNFLLKNRPYAEDDEDYKNKIKETLSLSYSNVKDNSFTAQPPRWPTECQVLDERIQHINYTSPSLEPYYNVTGDEVQPKPVGDECGIIVFQYIPISAVSYFSRSSVGGSKYLLSTNLCPEEDSLKFESRFECGNLARAIRITPNYYELQLRSDLYTNRHMQWFYFKVSNMKKHFLYRFSIVNCSKENSLYNEGMRPLMYSTKGSQLHSIGWRRCGENITYYSNENVTPEDPDQMMTYTLSFTMEFPHDKDEVYIAHCYPYTYSDLQDYLQEISVHPVKSVFTSVRLLCKSLAGNNVYYVTITSPPNSGDTKKKRAVVLSGRVHPGETPASWMMKGALDFLTGDSTAAKELRDKFIFKIVPMLNPDGVIVGNNRCSLAAKDLNRQYRTVMRDAYPSIWYTKLMVRRLLEDCGVAMYCDFHAHSRRHNIFIYGCESRRGSDRTLQEQVFPLMLHKNTADKFSFESCTFRIQKAKEGTGRVVMWMMGISNSYTMEASFAGSTLGARNETHFSTQDYEQMGRSFCQTLLDYYDEDPRKEKLRVKIVERLFQEGSNADEPTNIRLSDYSSDEGDSSSTSSNEVGREYGVPVVPPPSPEVINCFAKRPIRTRIVHVAQQQSACRQKTITRSPLANRKPLPICKTVLGLSLTDKDSFSSDTESESEVEKRKKEKKLKKKRRKKKMTKNKKDNERQQQHSDTEIADSDVKKRSISVYDFVPPQKFESAAANKRSKTPQINRVSQQAEKKTPTITHQLAEVQAKLLSLKNKIWYGTRECNEPLSWGAGGDIFVPHELMGSPQKRKCRKKRNAKKVDKIKHKDDMKATKKNSNGLKRQTAVDWPIQKKEGKLTKSKSLPDTSKIKQNSTEKNATSCDEQHKEASEKKKKKKRGVGKFIRKAKVVSNAKIFTKD</sequence>
<organism evidence="12 13">
    <name type="scientific">Brassicogethes aeneus</name>
    <name type="common">Rape pollen beetle</name>
    <name type="synonym">Meligethes aeneus</name>
    <dbReference type="NCBI Taxonomy" id="1431903"/>
    <lineage>
        <taxon>Eukaryota</taxon>
        <taxon>Metazoa</taxon>
        <taxon>Ecdysozoa</taxon>
        <taxon>Arthropoda</taxon>
        <taxon>Hexapoda</taxon>
        <taxon>Insecta</taxon>
        <taxon>Pterygota</taxon>
        <taxon>Neoptera</taxon>
        <taxon>Endopterygota</taxon>
        <taxon>Coleoptera</taxon>
        <taxon>Polyphaga</taxon>
        <taxon>Cucujiformia</taxon>
        <taxon>Nitidulidae</taxon>
        <taxon>Meligethinae</taxon>
        <taxon>Brassicogethes</taxon>
    </lineage>
</organism>
<evidence type="ECO:0000259" key="11">
    <source>
        <dbReference type="PROSITE" id="PS52035"/>
    </source>
</evidence>
<feature type="compositionally biased region" description="Polar residues" evidence="10">
    <location>
        <begin position="761"/>
        <end position="775"/>
    </location>
</feature>
<dbReference type="CDD" id="cd06907">
    <property type="entry name" value="M14_AGBL2-3_like"/>
    <property type="match status" value="1"/>
</dbReference>
<feature type="region of interest" description="Disordered" evidence="10">
    <location>
        <begin position="824"/>
        <end position="918"/>
    </location>
</feature>
<dbReference type="Pfam" id="PF18027">
    <property type="entry name" value="Pepdidase_M14_N"/>
    <property type="match status" value="1"/>
</dbReference>
<keyword evidence="8" id="KW-0482">Metalloprotease</keyword>
<evidence type="ECO:0000313" key="13">
    <source>
        <dbReference type="Proteomes" id="UP001154078"/>
    </source>
</evidence>
<keyword evidence="13" id="KW-1185">Reference proteome</keyword>
<dbReference type="PANTHER" id="PTHR12756">
    <property type="entry name" value="CYTOSOLIC CARBOXYPEPTIDASE"/>
    <property type="match status" value="1"/>
</dbReference>
<dbReference type="GO" id="GO:0006508">
    <property type="term" value="P:proteolysis"/>
    <property type="evidence" value="ECO:0007669"/>
    <property type="project" value="UniProtKB-KW"/>
</dbReference>
<keyword evidence="5" id="KW-0479">Metal-binding</keyword>
<accession>A0A9P0FMZ4</accession>
<keyword evidence="6" id="KW-0378">Hydrolase</keyword>
<evidence type="ECO:0000313" key="12">
    <source>
        <dbReference type="EMBL" id="CAH0560684.1"/>
    </source>
</evidence>
<name>A0A9P0FMZ4_BRAAE</name>
<dbReference type="Pfam" id="PF00246">
    <property type="entry name" value="Peptidase_M14"/>
    <property type="match status" value="1"/>
</dbReference>
<dbReference type="InterPro" id="IPR000834">
    <property type="entry name" value="Peptidase_M14"/>
</dbReference>
<comment type="cofactor">
    <cofactor evidence="1">
        <name>Zn(2+)</name>
        <dbReference type="ChEBI" id="CHEBI:29105"/>
    </cofactor>
</comment>